<evidence type="ECO:0000313" key="2">
    <source>
        <dbReference type="Proteomes" id="UP000318380"/>
    </source>
</evidence>
<dbReference type="RefSeq" id="WP_202880695.1">
    <property type="nucleotide sequence ID" value="NZ_VIVK01000001.1"/>
</dbReference>
<reference evidence="1 2" key="1">
    <citation type="submission" date="2019-06" db="EMBL/GenBank/DDBJ databases">
        <title>Sequencing the genomes of 1000 actinobacteria strains.</title>
        <authorList>
            <person name="Klenk H.-P."/>
        </authorList>
    </citation>
    <scope>NUCLEOTIDE SEQUENCE [LARGE SCALE GENOMIC DNA]</scope>
    <source>
        <strain evidence="1 2">DSM 24683</strain>
    </source>
</reference>
<organism evidence="1 2">
    <name type="scientific">Kribbella amoyensis</name>
    <dbReference type="NCBI Taxonomy" id="996641"/>
    <lineage>
        <taxon>Bacteria</taxon>
        <taxon>Bacillati</taxon>
        <taxon>Actinomycetota</taxon>
        <taxon>Actinomycetes</taxon>
        <taxon>Propionibacteriales</taxon>
        <taxon>Kribbellaceae</taxon>
        <taxon>Kribbella</taxon>
    </lineage>
</organism>
<dbReference type="CDD" id="cd11538">
    <property type="entry name" value="NTP-PPase_u1"/>
    <property type="match status" value="1"/>
</dbReference>
<keyword evidence="2" id="KW-1185">Reference proteome</keyword>
<dbReference type="SUPFAM" id="SSF101386">
    <property type="entry name" value="all-alpha NTP pyrophosphatases"/>
    <property type="match status" value="1"/>
</dbReference>
<sequence>MDITELTERLEKLSANYAEHYGFERTGDWFLLKLQEEVGELTQAHLQTTGRARTKGRTPEELRETLELEFADALCQLILFARHHDVDLPSAVERKWLSKEAGWTRQVLDAT</sequence>
<proteinExistence type="predicted"/>
<dbReference type="GO" id="GO:0016787">
    <property type="term" value="F:hydrolase activity"/>
    <property type="evidence" value="ECO:0007669"/>
    <property type="project" value="UniProtKB-KW"/>
</dbReference>
<dbReference type="Gene3D" id="1.10.287.1080">
    <property type="entry name" value="MazG-like"/>
    <property type="match status" value="1"/>
</dbReference>
<keyword evidence="1" id="KW-0378">Hydrolase</keyword>
<dbReference type="Proteomes" id="UP000318380">
    <property type="component" value="Unassembled WGS sequence"/>
</dbReference>
<evidence type="ECO:0000313" key="1">
    <source>
        <dbReference type="EMBL" id="TWD83201.1"/>
    </source>
</evidence>
<comment type="caution">
    <text evidence="1">The sequence shown here is derived from an EMBL/GenBank/DDBJ whole genome shotgun (WGS) entry which is preliminary data.</text>
</comment>
<name>A0A561BWF7_9ACTN</name>
<protein>
    <submittedName>
        <fullName evidence="1">NTP pyrophosphatase (Non-canonical NTP hydrolase)</fullName>
    </submittedName>
</protein>
<gene>
    <name evidence="1" type="ORF">FB561_4360</name>
</gene>
<accession>A0A561BWF7</accession>
<dbReference type="EMBL" id="VIVK01000001">
    <property type="protein sequence ID" value="TWD83201.1"/>
    <property type="molecule type" value="Genomic_DNA"/>
</dbReference>
<dbReference type="AlphaFoldDB" id="A0A561BWF7"/>